<dbReference type="OrthoDB" id="10402855at2759"/>
<dbReference type="EMBL" id="CAJVRM010000222">
    <property type="protein sequence ID" value="CAG8977524.1"/>
    <property type="molecule type" value="Genomic_DNA"/>
</dbReference>
<dbReference type="Proteomes" id="UP000701801">
    <property type="component" value="Unassembled WGS sequence"/>
</dbReference>
<feature type="compositionally biased region" description="Polar residues" evidence="1">
    <location>
        <begin position="1"/>
        <end position="34"/>
    </location>
</feature>
<protein>
    <submittedName>
        <fullName evidence="2">Uncharacterized protein</fullName>
    </submittedName>
</protein>
<comment type="caution">
    <text evidence="2">The sequence shown here is derived from an EMBL/GenBank/DDBJ whole genome shotgun (WGS) entry which is preliminary data.</text>
</comment>
<keyword evidence="3" id="KW-1185">Reference proteome</keyword>
<feature type="compositionally biased region" description="Acidic residues" evidence="1">
    <location>
        <begin position="57"/>
        <end position="78"/>
    </location>
</feature>
<name>A0A9N9LLS6_9HELO</name>
<feature type="region of interest" description="Disordered" evidence="1">
    <location>
        <begin position="1"/>
        <end position="110"/>
    </location>
</feature>
<evidence type="ECO:0000256" key="1">
    <source>
        <dbReference type="SAM" id="MobiDB-lite"/>
    </source>
</evidence>
<accession>A0A9N9LLS6</accession>
<feature type="compositionally biased region" description="Polar residues" evidence="1">
    <location>
        <begin position="79"/>
        <end position="92"/>
    </location>
</feature>
<evidence type="ECO:0000313" key="3">
    <source>
        <dbReference type="Proteomes" id="UP000701801"/>
    </source>
</evidence>
<feature type="region of interest" description="Disordered" evidence="1">
    <location>
        <begin position="206"/>
        <end position="225"/>
    </location>
</feature>
<sequence length="307" mass="33626">MQAVTKSIRNDSSNIQKSPSRSPSRTLTQIQLSMETIMEEGPSGSGAPSTARLEAYSDIEDFDDCVIVPDNDEEDDEATGSNPEATTASVTTPAHLPEPSKAEESAEGPEDVEVLDFNEHHFSGDSLSTSSGENRLHHSLIVRPSSAPPAIQEVRFSIRGTREREAFIAPFPIPNLAFQVQGDDQTANTNLTVLDEAIDENYFSTLPRKPTPSLPPSPSSSAANPGLMPAAIQKRLKTIQDYDDYIASIIPKVAKQNEDNWEGTWLQDAYRHSWNGQGTWSYWDEGKKVVEDAKTLFGGLCGKGRFD</sequence>
<gene>
    <name evidence="2" type="ORF">HYALB_00008704</name>
</gene>
<organism evidence="2 3">
    <name type="scientific">Hymenoscyphus albidus</name>
    <dbReference type="NCBI Taxonomy" id="595503"/>
    <lineage>
        <taxon>Eukaryota</taxon>
        <taxon>Fungi</taxon>
        <taxon>Dikarya</taxon>
        <taxon>Ascomycota</taxon>
        <taxon>Pezizomycotina</taxon>
        <taxon>Leotiomycetes</taxon>
        <taxon>Helotiales</taxon>
        <taxon>Helotiaceae</taxon>
        <taxon>Hymenoscyphus</taxon>
    </lineage>
</organism>
<dbReference type="AlphaFoldDB" id="A0A9N9LLS6"/>
<feature type="compositionally biased region" description="Pro residues" evidence="1">
    <location>
        <begin position="209"/>
        <end position="218"/>
    </location>
</feature>
<reference evidence="2" key="1">
    <citation type="submission" date="2021-07" db="EMBL/GenBank/DDBJ databases">
        <authorList>
            <person name="Durling M."/>
        </authorList>
    </citation>
    <scope>NUCLEOTIDE SEQUENCE</scope>
</reference>
<evidence type="ECO:0000313" key="2">
    <source>
        <dbReference type="EMBL" id="CAG8977524.1"/>
    </source>
</evidence>
<proteinExistence type="predicted"/>